<evidence type="ECO:0008006" key="7">
    <source>
        <dbReference type="Google" id="ProtNLM"/>
    </source>
</evidence>
<evidence type="ECO:0000256" key="4">
    <source>
        <dbReference type="SAM" id="MobiDB-lite"/>
    </source>
</evidence>
<dbReference type="PANTHER" id="PTHR48045">
    <property type="entry name" value="UDP-GLYCOSYLTRANSFERASE 72B1"/>
    <property type="match status" value="1"/>
</dbReference>
<dbReference type="PANTHER" id="PTHR48045:SF20">
    <property type="entry name" value="UDP-RHAMNOSE:RHAMNOSYLTRANSFERASE 1"/>
    <property type="match status" value="1"/>
</dbReference>
<organism evidence="5 6">
    <name type="scientific">Camellia sinensis var. sinensis</name>
    <name type="common">China tea</name>
    <dbReference type="NCBI Taxonomy" id="542762"/>
    <lineage>
        <taxon>Eukaryota</taxon>
        <taxon>Viridiplantae</taxon>
        <taxon>Streptophyta</taxon>
        <taxon>Embryophyta</taxon>
        <taxon>Tracheophyta</taxon>
        <taxon>Spermatophyta</taxon>
        <taxon>Magnoliopsida</taxon>
        <taxon>eudicotyledons</taxon>
        <taxon>Gunneridae</taxon>
        <taxon>Pentapetalae</taxon>
        <taxon>asterids</taxon>
        <taxon>Ericales</taxon>
        <taxon>Theaceae</taxon>
        <taxon>Camellia</taxon>
    </lineage>
</organism>
<keyword evidence="6" id="KW-1185">Reference proteome</keyword>
<gene>
    <name evidence="5" type="ORF">TEA_023510</name>
</gene>
<dbReference type="SUPFAM" id="SSF53756">
    <property type="entry name" value="UDP-Glycosyltransferase/glycogen phosphorylase"/>
    <property type="match status" value="1"/>
</dbReference>
<comment type="similarity">
    <text evidence="1">Belongs to the UDP-glycosyltransferase family.</text>
</comment>
<dbReference type="CDD" id="cd03784">
    <property type="entry name" value="GT1_Gtf-like"/>
    <property type="match status" value="1"/>
</dbReference>
<feature type="compositionally biased region" description="Basic and acidic residues" evidence="4">
    <location>
        <begin position="213"/>
        <end position="226"/>
    </location>
</feature>
<evidence type="ECO:0000256" key="3">
    <source>
        <dbReference type="ARBA" id="ARBA00023241"/>
    </source>
</evidence>
<dbReference type="FunFam" id="3.40.50.2000:FF:000037">
    <property type="entry name" value="Glycosyltransferase"/>
    <property type="match status" value="1"/>
</dbReference>
<dbReference type="AlphaFoldDB" id="A0A4V6RYD8"/>
<dbReference type="Gene3D" id="3.40.50.2000">
    <property type="entry name" value="Glycogen Phosphorylase B"/>
    <property type="match status" value="1"/>
</dbReference>
<sequence length="245" mass="27384">MKEWPDKQPQRSVVFVSFGSEAQPTQAELTEIALGLELSELPFFWVLRIRSGMLDSEVIQLPDGFEERTKGRGVICTSWAPQLKILSHDSVGGFLSHSGWTSVIEAIQFDKSLILLSFLADTGLIARLLEEKKMAYLIPRDEQDGSFTRDSVADSLRLVMVEDEGRVYRDKVKEMSGLLFDRAIQDLDPFSLLSLVTSRSCNSTGLSSSAKSSESESRKTKNRLEISTKSIPESMDLELNLTNQS</sequence>
<evidence type="ECO:0000256" key="1">
    <source>
        <dbReference type="ARBA" id="ARBA00009995"/>
    </source>
</evidence>
<protein>
    <recommendedName>
        <fullName evidence="7">UDP-glycosyltransferases domain-containing protein</fullName>
    </recommendedName>
</protein>
<dbReference type="EMBL" id="SDRB02009301">
    <property type="protein sequence ID" value="THG08447.1"/>
    <property type="molecule type" value="Genomic_DNA"/>
</dbReference>
<dbReference type="GO" id="GO:0009813">
    <property type="term" value="P:flavonoid biosynthetic process"/>
    <property type="evidence" value="ECO:0007669"/>
    <property type="project" value="UniProtKB-KW"/>
</dbReference>
<keyword evidence="3" id="KW-0284">Flavonoid biosynthesis</keyword>
<dbReference type="Pfam" id="PF00201">
    <property type="entry name" value="UDPGT"/>
    <property type="match status" value="1"/>
</dbReference>
<name>A0A4V6RYD8_CAMSN</name>
<reference evidence="5 6" key="1">
    <citation type="journal article" date="2018" name="Proc. Natl. Acad. Sci. U.S.A.">
        <title>Draft genome sequence of Camellia sinensis var. sinensis provides insights into the evolution of the tea genome and tea quality.</title>
        <authorList>
            <person name="Wei C."/>
            <person name="Yang H."/>
            <person name="Wang S."/>
            <person name="Zhao J."/>
            <person name="Liu C."/>
            <person name="Gao L."/>
            <person name="Xia E."/>
            <person name="Lu Y."/>
            <person name="Tai Y."/>
            <person name="She G."/>
            <person name="Sun J."/>
            <person name="Cao H."/>
            <person name="Tong W."/>
            <person name="Gao Q."/>
            <person name="Li Y."/>
            <person name="Deng W."/>
            <person name="Jiang X."/>
            <person name="Wang W."/>
            <person name="Chen Q."/>
            <person name="Zhang S."/>
            <person name="Li H."/>
            <person name="Wu J."/>
            <person name="Wang P."/>
            <person name="Li P."/>
            <person name="Shi C."/>
            <person name="Zheng F."/>
            <person name="Jian J."/>
            <person name="Huang B."/>
            <person name="Shan D."/>
            <person name="Shi M."/>
            <person name="Fang C."/>
            <person name="Yue Y."/>
            <person name="Li F."/>
            <person name="Li D."/>
            <person name="Wei S."/>
            <person name="Han B."/>
            <person name="Jiang C."/>
            <person name="Yin Y."/>
            <person name="Xia T."/>
            <person name="Zhang Z."/>
            <person name="Bennetzen J.L."/>
            <person name="Zhao S."/>
            <person name="Wan X."/>
        </authorList>
    </citation>
    <scope>NUCLEOTIDE SEQUENCE [LARGE SCALE GENOMIC DNA]</scope>
    <source>
        <strain evidence="6">cv. Shuchazao</strain>
        <tissue evidence="5">Leaf</tissue>
    </source>
</reference>
<comment type="caution">
    <text evidence="5">The sequence shown here is derived from an EMBL/GenBank/DDBJ whole genome shotgun (WGS) entry which is preliminary data.</text>
</comment>
<feature type="region of interest" description="Disordered" evidence="4">
    <location>
        <begin position="201"/>
        <end position="245"/>
    </location>
</feature>
<dbReference type="InterPro" id="IPR002213">
    <property type="entry name" value="UDP_glucos_trans"/>
</dbReference>
<accession>A0A4V6RYD8</accession>
<keyword evidence="2" id="KW-0808">Transferase</keyword>
<proteinExistence type="inferred from homology"/>
<evidence type="ECO:0000313" key="6">
    <source>
        <dbReference type="Proteomes" id="UP000306102"/>
    </source>
</evidence>
<dbReference type="GO" id="GO:0008194">
    <property type="term" value="F:UDP-glycosyltransferase activity"/>
    <property type="evidence" value="ECO:0007669"/>
    <property type="project" value="InterPro"/>
</dbReference>
<evidence type="ECO:0000313" key="5">
    <source>
        <dbReference type="EMBL" id="THG08447.1"/>
    </source>
</evidence>
<evidence type="ECO:0000256" key="2">
    <source>
        <dbReference type="ARBA" id="ARBA00022679"/>
    </source>
</evidence>
<dbReference type="Proteomes" id="UP000306102">
    <property type="component" value="Unassembled WGS sequence"/>
</dbReference>